<sequence>MYVSERLSVADFQWQFRWCWRGSSLIKVIEMASRSSDVAYLDQISIRGAKLAYKDTGKDTGKGENLVLVHANISDIRSWDPIAPLLASEFRVIVYSRRYAWPNDEIVDGVADPWEDHADDLAEMMENLGIAQAHILGNSTGATVALLLARRRPHMVKTLILEEPPLITLFLPTTPPSLTDVARLLWLHPWSFLPTMNFGATVVGPTTSAFKRGDNETALKVFSRGVLGPDFDKRLSQERRKQMRDNFKPHRALLCYGELPKFLDADVERIQMPVLVLTGMNTATSQLHINRRLAVLLPDVEEVEIQGASHLMHEDQPEDVVRAIIRFVASVGSRATDM</sequence>
<name>A0ACC2ZZI4_9EURO</name>
<comment type="caution">
    <text evidence="1">The sequence shown here is derived from an EMBL/GenBank/DDBJ whole genome shotgun (WGS) entry which is preliminary data.</text>
</comment>
<dbReference type="Proteomes" id="UP001172386">
    <property type="component" value="Unassembled WGS sequence"/>
</dbReference>
<evidence type="ECO:0000313" key="2">
    <source>
        <dbReference type="Proteomes" id="UP001172386"/>
    </source>
</evidence>
<keyword evidence="2" id="KW-1185">Reference proteome</keyword>
<evidence type="ECO:0000313" key="1">
    <source>
        <dbReference type="EMBL" id="KAJ9652998.1"/>
    </source>
</evidence>
<dbReference type="EMBL" id="JAPDRQ010000172">
    <property type="protein sequence ID" value="KAJ9652998.1"/>
    <property type="molecule type" value="Genomic_DNA"/>
</dbReference>
<proteinExistence type="predicted"/>
<gene>
    <name evidence="1" type="ORF">H2198_007778</name>
</gene>
<accession>A0ACC2ZZI4</accession>
<organism evidence="1 2">
    <name type="scientific">Neophaeococcomyces mojaviensis</name>
    <dbReference type="NCBI Taxonomy" id="3383035"/>
    <lineage>
        <taxon>Eukaryota</taxon>
        <taxon>Fungi</taxon>
        <taxon>Dikarya</taxon>
        <taxon>Ascomycota</taxon>
        <taxon>Pezizomycotina</taxon>
        <taxon>Eurotiomycetes</taxon>
        <taxon>Chaetothyriomycetidae</taxon>
        <taxon>Chaetothyriales</taxon>
        <taxon>Chaetothyriales incertae sedis</taxon>
        <taxon>Neophaeococcomyces</taxon>
    </lineage>
</organism>
<protein>
    <submittedName>
        <fullName evidence="1">Uncharacterized protein</fullName>
    </submittedName>
</protein>
<reference evidence="1" key="1">
    <citation type="submission" date="2022-10" db="EMBL/GenBank/DDBJ databases">
        <title>Culturing micro-colonial fungi from biological soil crusts in the Mojave desert and describing Neophaeococcomyces mojavensis, and introducing the new genera and species Taxawa tesnikishii.</title>
        <authorList>
            <person name="Kurbessoian T."/>
            <person name="Stajich J.E."/>
        </authorList>
    </citation>
    <scope>NUCLEOTIDE SEQUENCE</scope>
    <source>
        <strain evidence="1">JES_112</strain>
    </source>
</reference>